<gene>
    <name evidence="2" type="ORF">M091_4528</name>
</gene>
<evidence type="ECO:0000313" key="3">
    <source>
        <dbReference type="Proteomes" id="UP000027850"/>
    </source>
</evidence>
<name>A0AB34LEI6_PARDI</name>
<comment type="caution">
    <text evidence="2">The sequence shown here is derived from an EMBL/GenBank/DDBJ whole genome shotgun (WGS) entry which is preliminary data.</text>
</comment>
<proteinExistence type="predicted"/>
<dbReference type="RefSeq" id="WP_036616183.1">
    <property type="nucleotide sequence ID" value="NZ_JNHK01000058.1"/>
</dbReference>
<accession>A0AB34LEI6</accession>
<reference evidence="2 3" key="1">
    <citation type="submission" date="2014-04" db="EMBL/GenBank/DDBJ databases">
        <authorList>
            <person name="Sears C."/>
            <person name="Carroll K."/>
            <person name="Sack B.R."/>
            <person name="Qadri F."/>
            <person name="Myers L.L."/>
            <person name="Chung G.-T."/>
            <person name="Escheverria P."/>
            <person name="Fraser C.M."/>
            <person name="Sadzewicz L."/>
            <person name="Shefchek K.A."/>
            <person name="Tallon L."/>
            <person name="Das S.P."/>
            <person name="Daugherty S."/>
            <person name="Mongodin E.F."/>
        </authorList>
    </citation>
    <scope>NUCLEOTIDE SEQUENCE [LARGE SCALE GENOMIC DNA]</scope>
    <source>
        <strain evidence="2 3">3776 D15 i</strain>
    </source>
</reference>
<keyword evidence="1" id="KW-1133">Transmembrane helix</keyword>
<keyword evidence="1" id="KW-0472">Membrane</keyword>
<feature type="transmembrane region" description="Helical" evidence="1">
    <location>
        <begin position="34"/>
        <end position="56"/>
    </location>
</feature>
<dbReference type="Proteomes" id="UP000027850">
    <property type="component" value="Unassembled WGS sequence"/>
</dbReference>
<keyword evidence="1" id="KW-0812">Transmembrane</keyword>
<dbReference type="EMBL" id="JNHK01000058">
    <property type="protein sequence ID" value="KDS39224.1"/>
    <property type="molecule type" value="Genomic_DNA"/>
</dbReference>
<dbReference type="AlphaFoldDB" id="A0AB34LEI6"/>
<protein>
    <submittedName>
        <fullName evidence="2">Uncharacterized protein</fullName>
    </submittedName>
</protein>
<sequence>MSRKKKIYADQDPYWGGRNMKYWKVFFPRWWNPLFWMAVIAFPLIAAITAFTVGIYELTCEIWTFFHKYKI</sequence>
<evidence type="ECO:0000256" key="1">
    <source>
        <dbReference type="SAM" id="Phobius"/>
    </source>
</evidence>
<organism evidence="2 3">
    <name type="scientific">Parabacteroides distasonis str. 3776 D15 i</name>
    <dbReference type="NCBI Taxonomy" id="1339342"/>
    <lineage>
        <taxon>Bacteria</taxon>
        <taxon>Pseudomonadati</taxon>
        <taxon>Bacteroidota</taxon>
        <taxon>Bacteroidia</taxon>
        <taxon>Bacteroidales</taxon>
        <taxon>Tannerellaceae</taxon>
        <taxon>Parabacteroides</taxon>
    </lineage>
</organism>
<evidence type="ECO:0000313" key="2">
    <source>
        <dbReference type="EMBL" id="KDS39224.1"/>
    </source>
</evidence>